<proteinExistence type="predicted"/>
<keyword evidence="3" id="KW-1185">Reference proteome</keyword>
<name>A0ABV1GAW7_9FIRM</name>
<organism evidence="2 3">
    <name type="scientific">Ruthenibacterium intestinale</name>
    <dbReference type="NCBI Taxonomy" id="3133163"/>
    <lineage>
        <taxon>Bacteria</taxon>
        <taxon>Bacillati</taxon>
        <taxon>Bacillota</taxon>
        <taxon>Clostridia</taxon>
        <taxon>Eubacteriales</taxon>
        <taxon>Oscillospiraceae</taxon>
        <taxon>Ruthenibacterium</taxon>
    </lineage>
</organism>
<evidence type="ECO:0000313" key="3">
    <source>
        <dbReference type="Proteomes" id="UP001477672"/>
    </source>
</evidence>
<evidence type="ECO:0000313" key="2">
    <source>
        <dbReference type="EMBL" id="MEQ2518958.1"/>
    </source>
</evidence>
<feature type="transmembrane region" description="Helical" evidence="1">
    <location>
        <begin position="6"/>
        <end position="26"/>
    </location>
</feature>
<dbReference type="Proteomes" id="UP001477672">
    <property type="component" value="Unassembled WGS sequence"/>
</dbReference>
<protein>
    <submittedName>
        <fullName evidence="2">Uncharacterized protein</fullName>
    </submittedName>
</protein>
<sequence length="111" mass="12034">MRSGLFLIVVTMFAALGVYYLLELAASALFRRGKLKNAVVLLAVGSTEEMWNNVLHVRARLPESGVIVLCEKELDVARLEPGLKGVVFASPDTVGDAVCSQLAVFPTKRTD</sequence>
<dbReference type="RefSeq" id="WP_349214137.1">
    <property type="nucleotide sequence ID" value="NZ_JBBMFA010000023.1"/>
</dbReference>
<keyword evidence="1" id="KW-1133">Transmembrane helix</keyword>
<reference evidence="2 3" key="1">
    <citation type="submission" date="2024-03" db="EMBL/GenBank/DDBJ databases">
        <title>Human intestinal bacterial collection.</title>
        <authorList>
            <person name="Pauvert C."/>
            <person name="Hitch T.C.A."/>
            <person name="Clavel T."/>
        </authorList>
    </citation>
    <scope>NUCLEOTIDE SEQUENCE [LARGE SCALE GENOMIC DNA]</scope>
    <source>
        <strain evidence="2 3">CLA-JM-H11</strain>
    </source>
</reference>
<dbReference type="EMBL" id="JBBMFA010000023">
    <property type="protein sequence ID" value="MEQ2518958.1"/>
    <property type="molecule type" value="Genomic_DNA"/>
</dbReference>
<comment type="caution">
    <text evidence="2">The sequence shown here is derived from an EMBL/GenBank/DDBJ whole genome shotgun (WGS) entry which is preliminary data.</text>
</comment>
<keyword evidence="1" id="KW-0472">Membrane</keyword>
<gene>
    <name evidence="2" type="ORF">WMO24_00655</name>
</gene>
<keyword evidence="1" id="KW-0812">Transmembrane</keyword>
<evidence type="ECO:0000256" key="1">
    <source>
        <dbReference type="SAM" id="Phobius"/>
    </source>
</evidence>
<accession>A0ABV1GAW7</accession>